<reference evidence="11" key="1">
    <citation type="submission" date="2017-12" db="EMBL/GenBank/DDBJ databases">
        <authorList>
            <consortium name="DOE Joint Genome Institute"/>
            <person name="Mondo S.J."/>
            <person name="Kjaerbolling I."/>
            <person name="Vesth T.C."/>
            <person name="Frisvad J.C."/>
            <person name="Nybo J.L."/>
            <person name="Theobald S."/>
            <person name="Kuo A."/>
            <person name="Bowyer P."/>
            <person name="Matsuda Y."/>
            <person name="Lyhne E.K."/>
            <person name="Kogle M.E."/>
            <person name="Clum A."/>
            <person name="Lipzen A."/>
            <person name="Salamov A."/>
            <person name="Ngan C.Y."/>
            <person name="Daum C."/>
            <person name="Chiniquy J."/>
            <person name="Barry K."/>
            <person name="LaButti K."/>
            <person name="Haridas S."/>
            <person name="Simmons B.A."/>
            <person name="Magnuson J.K."/>
            <person name="Mortensen U.H."/>
            <person name="Larsen T.O."/>
            <person name="Grigoriev I.V."/>
            <person name="Baker S.E."/>
            <person name="Andersen M.R."/>
            <person name="Nordberg H.P."/>
            <person name="Cantor M.N."/>
            <person name="Hua S.X."/>
        </authorList>
    </citation>
    <scope>NUCLEOTIDE SEQUENCE [LARGE SCALE GENOMIC DNA]</scope>
    <source>
        <strain evidence="11">IBT 19404</strain>
    </source>
</reference>
<keyword evidence="11" id="KW-1185">Reference proteome</keyword>
<comment type="similarity">
    <text evidence="3 9">Belongs to the TVP23 family.</text>
</comment>
<evidence type="ECO:0000256" key="6">
    <source>
        <dbReference type="ARBA" id="ARBA00022989"/>
    </source>
</evidence>
<evidence type="ECO:0000256" key="3">
    <source>
        <dbReference type="ARBA" id="ARBA00005467"/>
    </source>
</evidence>
<evidence type="ECO:0000256" key="9">
    <source>
        <dbReference type="RuleBase" id="RU361206"/>
    </source>
</evidence>
<organism evidence="10 11">
    <name type="scientific">Aspergillus taichungensis</name>
    <dbReference type="NCBI Taxonomy" id="482145"/>
    <lineage>
        <taxon>Eukaryota</taxon>
        <taxon>Fungi</taxon>
        <taxon>Dikarya</taxon>
        <taxon>Ascomycota</taxon>
        <taxon>Pezizomycotina</taxon>
        <taxon>Eurotiomycetes</taxon>
        <taxon>Eurotiomycetidae</taxon>
        <taxon>Eurotiales</taxon>
        <taxon>Aspergillaceae</taxon>
        <taxon>Aspergillus</taxon>
        <taxon>Aspergillus subgen. Circumdati</taxon>
    </lineage>
</organism>
<name>A0A2J5HII1_9EURO</name>
<evidence type="ECO:0000256" key="1">
    <source>
        <dbReference type="ARBA" id="ARBA00003246"/>
    </source>
</evidence>
<feature type="transmembrane region" description="Helical" evidence="9">
    <location>
        <begin position="138"/>
        <end position="157"/>
    </location>
</feature>
<dbReference type="OrthoDB" id="2151161at2759"/>
<evidence type="ECO:0000256" key="2">
    <source>
        <dbReference type="ARBA" id="ARBA00004653"/>
    </source>
</evidence>
<protein>
    <recommendedName>
        <fullName evidence="4 9">Golgi apparatus membrane protein TVP23</fullName>
    </recommendedName>
</protein>
<evidence type="ECO:0000256" key="5">
    <source>
        <dbReference type="ARBA" id="ARBA00022692"/>
    </source>
</evidence>
<dbReference type="EMBL" id="KZ559608">
    <property type="protein sequence ID" value="PLN76850.1"/>
    <property type="molecule type" value="Genomic_DNA"/>
</dbReference>
<keyword evidence="5 9" id="KW-0812">Transmembrane</keyword>
<dbReference type="AlphaFoldDB" id="A0A2J5HII1"/>
<dbReference type="Pfam" id="PF05832">
    <property type="entry name" value="DUF846"/>
    <property type="match status" value="1"/>
</dbReference>
<proteinExistence type="inferred from homology"/>
<feature type="transmembrane region" description="Helical" evidence="9">
    <location>
        <begin position="47"/>
        <end position="66"/>
    </location>
</feature>
<gene>
    <name evidence="10" type="ORF">BDW42DRAFT_177885</name>
</gene>
<dbReference type="InterPro" id="IPR008564">
    <property type="entry name" value="TVP23-like"/>
</dbReference>
<comment type="function">
    <text evidence="1 9">Golgi membrane protein involved in vesicular trafficking.</text>
</comment>
<accession>A0A2J5HII1</accession>
<keyword evidence="8 9" id="KW-0472">Membrane</keyword>
<dbReference type="Proteomes" id="UP000235023">
    <property type="component" value="Unassembled WGS sequence"/>
</dbReference>
<keyword evidence="7 9" id="KW-0333">Golgi apparatus</keyword>
<evidence type="ECO:0000256" key="7">
    <source>
        <dbReference type="ARBA" id="ARBA00023034"/>
    </source>
</evidence>
<dbReference type="GO" id="GO:0009306">
    <property type="term" value="P:protein secretion"/>
    <property type="evidence" value="ECO:0007669"/>
    <property type="project" value="TreeGrafter"/>
</dbReference>
<sequence length="192" mass="21496">MEQQPLQPQQGDLNWRLSAHPITLLCFLGFRIGALLMYLFGVLFINNFILVFIITLLLLSADFYYLKNIAGRRLVGLRWWNEVNTSSGDSHWVFESSDPNSRTIAATDKRFFWLSLYVAPALWVGLAILAIIKLQNVIWLSLVAIALALTITNTLAFSRCDKFSQASTFANRALGGSIVNNLAGGLLGRLFK</sequence>
<keyword evidence="6 9" id="KW-1133">Transmembrane helix</keyword>
<dbReference type="GO" id="GO:0000139">
    <property type="term" value="C:Golgi membrane"/>
    <property type="evidence" value="ECO:0007669"/>
    <property type="project" value="UniProtKB-SubCell"/>
</dbReference>
<evidence type="ECO:0000313" key="10">
    <source>
        <dbReference type="EMBL" id="PLN76850.1"/>
    </source>
</evidence>
<evidence type="ECO:0000256" key="4">
    <source>
        <dbReference type="ARBA" id="ARBA00013603"/>
    </source>
</evidence>
<feature type="transmembrane region" description="Helical" evidence="9">
    <location>
        <begin position="111"/>
        <end position="132"/>
    </location>
</feature>
<comment type="subcellular location">
    <subcellularLocation>
        <location evidence="2 9">Golgi apparatus membrane</location>
        <topology evidence="2 9">Multi-pass membrane protein</topology>
    </subcellularLocation>
</comment>
<evidence type="ECO:0000313" key="11">
    <source>
        <dbReference type="Proteomes" id="UP000235023"/>
    </source>
</evidence>
<dbReference type="PANTHER" id="PTHR13019:SF7">
    <property type="entry name" value="GOLGI APPARATUS MEMBRANE PROTEIN TVP23"/>
    <property type="match status" value="1"/>
</dbReference>
<feature type="transmembrane region" description="Helical" evidence="9">
    <location>
        <begin position="21"/>
        <end position="41"/>
    </location>
</feature>
<dbReference type="PANTHER" id="PTHR13019">
    <property type="entry name" value="GOLGI APPARATUS MEMBRANE PROTEIN TVP23"/>
    <property type="match status" value="1"/>
</dbReference>
<dbReference type="GO" id="GO:0016192">
    <property type="term" value="P:vesicle-mediated transport"/>
    <property type="evidence" value="ECO:0007669"/>
    <property type="project" value="TreeGrafter"/>
</dbReference>
<evidence type="ECO:0000256" key="8">
    <source>
        <dbReference type="ARBA" id="ARBA00023136"/>
    </source>
</evidence>